<protein>
    <submittedName>
        <fullName evidence="1">Uncharacterized protein</fullName>
    </submittedName>
</protein>
<name>A0A2K4ZGL8_9FIRM</name>
<dbReference type="AlphaFoldDB" id="A0A2K4ZGL8"/>
<gene>
    <name evidence="1" type="ORF">AMURIS_02339</name>
</gene>
<organism evidence="1 2">
    <name type="scientific">Acetatifactor muris</name>
    <dbReference type="NCBI Taxonomy" id="879566"/>
    <lineage>
        <taxon>Bacteria</taxon>
        <taxon>Bacillati</taxon>
        <taxon>Bacillota</taxon>
        <taxon>Clostridia</taxon>
        <taxon>Lachnospirales</taxon>
        <taxon>Lachnospiraceae</taxon>
        <taxon>Acetatifactor</taxon>
    </lineage>
</organism>
<dbReference type="RefSeq" id="WP_103239720.1">
    <property type="nucleotide sequence ID" value="NZ_JANJZD010000010.1"/>
</dbReference>
<sequence length="72" mass="8209">MKENALIEGSYYERHLIREVRCLQGTDGCCGADDISHEKSEAETTVMMNLAYLVKRLAINSRCSKIKESDRK</sequence>
<evidence type="ECO:0000313" key="2">
    <source>
        <dbReference type="Proteomes" id="UP000236311"/>
    </source>
</evidence>
<accession>A0A2K4ZGL8</accession>
<proteinExistence type="predicted"/>
<evidence type="ECO:0000313" key="1">
    <source>
        <dbReference type="EMBL" id="SOY29618.1"/>
    </source>
</evidence>
<keyword evidence="2" id="KW-1185">Reference proteome</keyword>
<dbReference type="Proteomes" id="UP000236311">
    <property type="component" value="Unassembled WGS sequence"/>
</dbReference>
<dbReference type="EMBL" id="OFSM01000011">
    <property type="protein sequence ID" value="SOY29618.1"/>
    <property type="molecule type" value="Genomic_DNA"/>
</dbReference>
<reference evidence="1 2" key="1">
    <citation type="submission" date="2018-01" db="EMBL/GenBank/DDBJ databases">
        <authorList>
            <person name="Gaut B.S."/>
            <person name="Morton B.R."/>
            <person name="Clegg M.T."/>
            <person name="Duvall M.R."/>
        </authorList>
    </citation>
    <scope>NUCLEOTIDE SEQUENCE [LARGE SCALE GENOMIC DNA]</scope>
    <source>
        <strain evidence="1">GP69</strain>
    </source>
</reference>